<feature type="domain" description="NAD-dependent epimerase/dehydratase" evidence="1">
    <location>
        <begin position="2"/>
        <end position="231"/>
    </location>
</feature>
<keyword evidence="3" id="KW-1185">Reference proteome</keyword>
<gene>
    <name evidence="2" type="ORF">ACFSYS_16765</name>
</gene>
<dbReference type="InterPro" id="IPR036291">
    <property type="entry name" value="NAD(P)-bd_dom_sf"/>
</dbReference>
<dbReference type="InterPro" id="IPR001509">
    <property type="entry name" value="Epimerase_deHydtase"/>
</dbReference>
<comment type="caution">
    <text evidence="2">The sequence shown here is derived from an EMBL/GenBank/DDBJ whole genome shotgun (WGS) entry which is preliminary data.</text>
</comment>
<evidence type="ECO:0000313" key="2">
    <source>
        <dbReference type="EMBL" id="MFD2834946.1"/>
    </source>
</evidence>
<reference evidence="3" key="1">
    <citation type="journal article" date="2019" name="Int. J. Syst. Evol. Microbiol.">
        <title>The Global Catalogue of Microorganisms (GCM) 10K type strain sequencing project: providing services to taxonomists for standard genome sequencing and annotation.</title>
        <authorList>
            <consortium name="The Broad Institute Genomics Platform"/>
            <consortium name="The Broad Institute Genome Sequencing Center for Infectious Disease"/>
            <person name="Wu L."/>
            <person name="Ma J."/>
        </authorList>
    </citation>
    <scope>NUCLEOTIDE SEQUENCE [LARGE SCALE GENOMIC DNA]</scope>
    <source>
        <strain evidence="3">KCTC 52925</strain>
    </source>
</reference>
<name>A0ABW5X7M4_9FLAO</name>
<dbReference type="RefSeq" id="WP_251740089.1">
    <property type="nucleotide sequence ID" value="NZ_JBHUOJ010000037.1"/>
</dbReference>
<proteinExistence type="predicted"/>
<dbReference type="EMBL" id="JBHUOJ010000037">
    <property type="protein sequence ID" value="MFD2834946.1"/>
    <property type="molecule type" value="Genomic_DNA"/>
</dbReference>
<evidence type="ECO:0000313" key="3">
    <source>
        <dbReference type="Proteomes" id="UP001597438"/>
    </source>
</evidence>
<dbReference type="PANTHER" id="PTHR48079:SF6">
    <property type="entry name" value="NAD(P)-BINDING DOMAIN-CONTAINING PROTEIN-RELATED"/>
    <property type="match status" value="1"/>
</dbReference>
<dbReference type="Gene3D" id="3.40.50.720">
    <property type="entry name" value="NAD(P)-binding Rossmann-like Domain"/>
    <property type="match status" value="1"/>
</dbReference>
<sequence length="336" mass="38136">MILVTGGTGLVGSHLLLKLIQQEENVRALKRASSDLSKVKQVFKYYLTDGQAEELFKKIEWFEADILNIPQLTLAFIGITKVYHCAAHISFDPSDEKKLRKVNIEGTANIVNFCIQKNIKKICHVSSIAALGENPGNLVIDENAKWNPEGHHNDYAISKYGAEIEVWRATQEGLQAIIVNPGVIIGPGFWDDGSGTIFRRIDQGLKYHFPKITGFVGVNDVVAGMISLMNSEIKNENFVLISENLSFKTIFDLTAESLQKKKPKQELQKWMISMGWIFQKIGSWFGGKRQITRESIYGLFKEERYSSVKIEDQLNFKFQPVKEVIEETTEFYKADH</sequence>
<protein>
    <submittedName>
        <fullName evidence="2">NAD-dependent epimerase/dehydratase family protein</fullName>
    </submittedName>
</protein>
<organism evidence="2 3">
    <name type="scientific">Christiangramia antarctica</name>
    <dbReference type="NCBI Taxonomy" id="2058158"/>
    <lineage>
        <taxon>Bacteria</taxon>
        <taxon>Pseudomonadati</taxon>
        <taxon>Bacteroidota</taxon>
        <taxon>Flavobacteriia</taxon>
        <taxon>Flavobacteriales</taxon>
        <taxon>Flavobacteriaceae</taxon>
        <taxon>Christiangramia</taxon>
    </lineage>
</organism>
<dbReference type="PANTHER" id="PTHR48079">
    <property type="entry name" value="PROTEIN YEEZ"/>
    <property type="match status" value="1"/>
</dbReference>
<accession>A0ABW5X7M4</accession>
<dbReference type="Proteomes" id="UP001597438">
    <property type="component" value="Unassembled WGS sequence"/>
</dbReference>
<dbReference type="InterPro" id="IPR051783">
    <property type="entry name" value="NAD(P)-dependent_oxidoreduct"/>
</dbReference>
<dbReference type="SUPFAM" id="SSF51735">
    <property type="entry name" value="NAD(P)-binding Rossmann-fold domains"/>
    <property type="match status" value="1"/>
</dbReference>
<evidence type="ECO:0000259" key="1">
    <source>
        <dbReference type="Pfam" id="PF01370"/>
    </source>
</evidence>
<dbReference type="Pfam" id="PF01370">
    <property type="entry name" value="Epimerase"/>
    <property type="match status" value="1"/>
</dbReference>